<sequence>MHGTPHWVAVEAEAGAVDGHTSGNAAAAAAGVSCRRRHRSSGAPPRPPTPADASGIGGGAAAVEGTDADASVKEEVRMSLLLPLRMPHLFQGIRQPASNFLLYGPPGTGKTMLVERIAAEAGATLLVLTPGAILSKWSGESEKQLRAVFEVARVKQPCIVFMDEVDSLAPTRGSGDDPIGRRLLNELLVQMSCLASSSSSSGPGETPGGLLKAADARATAVAGKEARTSATTAAVATATAVAAVTSSARDRGTGNGAGGGAGGVGLGTCSPTGVYVFAATNRIQDCDPALLRRFDRRVAVPLPDLAAREAFLAAVLTRPELAGQHSLDSGEVRQLAERTAGYSGSDLTQLCREAVMQPVRELLRQMAAAGAWGWGGGGDGGGGGGGGAVVAGPRPLALRDFEWALGEIQPVAL</sequence>
<evidence type="ECO:0000256" key="6">
    <source>
        <dbReference type="ARBA" id="ARBA00023212"/>
    </source>
</evidence>
<keyword evidence="4" id="KW-0547">Nucleotide-binding</keyword>
<evidence type="ECO:0000256" key="2">
    <source>
        <dbReference type="ARBA" id="ARBA00022490"/>
    </source>
</evidence>
<evidence type="ECO:0000256" key="8">
    <source>
        <dbReference type="SAM" id="MobiDB-lite"/>
    </source>
</evidence>
<proteinExistence type="predicted"/>
<dbReference type="eggNOG" id="KOG0740">
    <property type="taxonomic scope" value="Eukaryota"/>
</dbReference>
<dbReference type="InterPro" id="IPR050304">
    <property type="entry name" value="MT-severing_AAA_ATPase"/>
</dbReference>
<dbReference type="SMART" id="SM00382">
    <property type="entry name" value="AAA"/>
    <property type="match status" value="1"/>
</dbReference>
<name>D8TPG3_VOLCA</name>
<dbReference type="GO" id="GO:0005874">
    <property type="term" value="C:microtubule"/>
    <property type="evidence" value="ECO:0007669"/>
    <property type="project" value="UniProtKB-KW"/>
</dbReference>
<organism evidence="11">
    <name type="scientific">Volvox carteri f. nagariensis</name>
    <dbReference type="NCBI Taxonomy" id="3068"/>
    <lineage>
        <taxon>Eukaryota</taxon>
        <taxon>Viridiplantae</taxon>
        <taxon>Chlorophyta</taxon>
        <taxon>core chlorophytes</taxon>
        <taxon>Chlorophyceae</taxon>
        <taxon>CS clade</taxon>
        <taxon>Chlamydomonadales</taxon>
        <taxon>Volvocaceae</taxon>
        <taxon>Volvox</taxon>
    </lineage>
</organism>
<dbReference type="Proteomes" id="UP000001058">
    <property type="component" value="Unassembled WGS sequence"/>
</dbReference>
<dbReference type="KEGG" id="vcn:VOLCADRAFT_88606"/>
<feature type="domain" description="AAA+ ATPase" evidence="9">
    <location>
        <begin position="96"/>
        <end position="304"/>
    </location>
</feature>
<gene>
    <name evidence="10" type="ORF">VOLCADRAFT_88606</name>
</gene>
<reference evidence="10 11" key="1">
    <citation type="journal article" date="2010" name="Science">
        <title>Genomic analysis of organismal complexity in the multicellular green alga Volvox carteri.</title>
        <authorList>
            <person name="Prochnik S.E."/>
            <person name="Umen J."/>
            <person name="Nedelcu A.M."/>
            <person name="Hallmann A."/>
            <person name="Miller S.M."/>
            <person name="Nishii I."/>
            <person name="Ferris P."/>
            <person name="Kuo A."/>
            <person name="Mitros T."/>
            <person name="Fritz-Laylin L.K."/>
            <person name="Hellsten U."/>
            <person name="Chapman J."/>
            <person name="Simakov O."/>
            <person name="Rensing S.A."/>
            <person name="Terry A."/>
            <person name="Pangilinan J."/>
            <person name="Kapitonov V."/>
            <person name="Jurka J."/>
            <person name="Salamov A."/>
            <person name="Shapiro H."/>
            <person name="Schmutz J."/>
            <person name="Grimwood J."/>
            <person name="Lindquist E."/>
            <person name="Lucas S."/>
            <person name="Grigoriev I.V."/>
            <person name="Schmitt R."/>
            <person name="Kirk D."/>
            <person name="Rokhsar D.S."/>
        </authorList>
    </citation>
    <scope>NUCLEOTIDE SEQUENCE [LARGE SCALE GENOMIC DNA]</scope>
    <source>
        <strain evidence="11">f. Nagariensis / Eve</strain>
    </source>
</reference>
<dbReference type="Gene3D" id="1.10.8.60">
    <property type="match status" value="1"/>
</dbReference>
<dbReference type="Pfam" id="PF17862">
    <property type="entry name" value="AAA_lid_3"/>
    <property type="match status" value="1"/>
</dbReference>
<dbReference type="GO" id="GO:0000922">
    <property type="term" value="C:spindle pole"/>
    <property type="evidence" value="ECO:0007669"/>
    <property type="project" value="UniProtKB-SubCell"/>
</dbReference>
<keyword evidence="3" id="KW-0493">Microtubule</keyword>
<dbReference type="GeneID" id="9624348"/>
<dbReference type="PANTHER" id="PTHR23074:SF78">
    <property type="entry name" value="KATANIN P60 ATPASE-CONTAINING SUBUNIT A-LIKE 2"/>
    <property type="match status" value="1"/>
</dbReference>
<dbReference type="OrthoDB" id="10254455at2759"/>
<feature type="region of interest" description="Disordered" evidence="8">
    <location>
        <begin position="28"/>
        <end position="68"/>
    </location>
</feature>
<keyword evidence="6" id="KW-0206">Cytoskeleton</keyword>
<dbReference type="SUPFAM" id="SSF52540">
    <property type="entry name" value="P-loop containing nucleoside triphosphate hydrolases"/>
    <property type="match status" value="1"/>
</dbReference>
<dbReference type="STRING" id="3068.D8TPG3"/>
<dbReference type="Gene3D" id="3.40.50.300">
    <property type="entry name" value="P-loop containing nucleotide triphosphate hydrolases"/>
    <property type="match status" value="2"/>
</dbReference>
<dbReference type="InterPro" id="IPR003959">
    <property type="entry name" value="ATPase_AAA_core"/>
</dbReference>
<evidence type="ECO:0000256" key="3">
    <source>
        <dbReference type="ARBA" id="ARBA00022701"/>
    </source>
</evidence>
<accession>D8TPG3</accession>
<evidence type="ECO:0000256" key="5">
    <source>
        <dbReference type="ARBA" id="ARBA00022840"/>
    </source>
</evidence>
<evidence type="ECO:0000256" key="4">
    <source>
        <dbReference type="ARBA" id="ARBA00022741"/>
    </source>
</evidence>
<dbReference type="PANTHER" id="PTHR23074">
    <property type="entry name" value="AAA DOMAIN-CONTAINING"/>
    <property type="match status" value="1"/>
</dbReference>
<dbReference type="AlphaFoldDB" id="D8TPG3"/>
<comment type="subcellular location">
    <subcellularLocation>
        <location evidence="1">Cytoplasm</location>
        <location evidence="1">Cytoskeleton</location>
        <location evidence="1">Spindle pole</location>
    </subcellularLocation>
</comment>
<dbReference type="Pfam" id="PF00004">
    <property type="entry name" value="AAA"/>
    <property type="match status" value="1"/>
</dbReference>
<keyword evidence="5" id="KW-0067">ATP-binding</keyword>
<dbReference type="GO" id="GO:0005524">
    <property type="term" value="F:ATP binding"/>
    <property type="evidence" value="ECO:0007669"/>
    <property type="project" value="UniProtKB-KW"/>
</dbReference>
<dbReference type="GO" id="GO:0016853">
    <property type="term" value="F:isomerase activity"/>
    <property type="evidence" value="ECO:0007669"/>
    <property type="project" value="UniProtKB-KW"/>
</dbReference>
<dbReference type="GO" id="GO:0016887">
    <property type="term" value="F:ATP hydrolysis activity"/>
    <property type="evidence" value="ECO:0007669"/>
    <property type="project" value="InterPro"/>
</dbReference>
<dbReference type="InterPro" id="IPR041569">
    <property type="entry name" value="AAA_lid_3"/>
</dbReference>
<evidence type="ECO:0000259" key="9">
    <source>
        <dbReference type="SMART" id="SM00382"/>
    </source>
</evidence>
<dbReference type="InterPro" id="IPR003593">
    <property type="entry name" value="AAA+_ATPase"/>
</dbReference>
<dbReference type="RefSeq" id="XP_002948206.1">
    <property type="nucleotide sequence ID" value="XM_002948160.1"/>
</dbReference>
<dbReference type="InterPro" id="IPR027417">
    <property type="entry name" value="P-loop_NTPase"/>
</dbReference>
<dbReference type="EMBL" id="GL378330">
    <property type="protein sequence ID" value="EFJ50613.1"/>
    <property type="molecule type" value="Genomic_DNA"/>
</dbReference>
<evidence type="ECO:0000313" key="11">
    <source>
        <dbReference type="Proteomes" id="UP000001058"/>
    </source>
</evidence>
<protein>
    <recommendedName>
        <fullName evidence="9">AAA+ ATPase domain-containing protein</fullName>
    </recommendedName>
</protein>
<keyword evidence="7" id="KW-0413">Isomerase</keyword>
<evidence type="ECO:0000313" key="10">
    <source>
        <dbReference type="EMBL" id="EFJ50613.1"/>
    </source>
</evidence>
<evidence type="ECO:0000256" key="1">
    <source>
        <dbReference type="ARBA" id="ARBA00004647"/>
    </source>
</evidence>
<evidence type="ECO:0000256" key="7">
    <source>
        <dbReference type="ARBA" id="ARBA00023235"/>
    </source>
</evidence>
<dbReference type="InParanoid" id="D8TPG3"/>
<keyword evidence="11" id="KW-1185">Reference proteome</keyword>
<keyword evidence="2" id="KW-0963">Cytoplasm</keyword>